<name>A0A542YL72_9MICO</name>
<dbReference type="GO" id="GO:0003700">
    <property type="term" value="F:DNA-binding transcription factor activity"/>
    <property type="evidence" value="ECO:0007669"/>
    <property type="project" value="TreeGrafter"/>
</dbReference>
<protein>
    <submittedName>
        <fullName evidence="4">TetR family transcriptional regulator</fullName>
    </submittedName>
</protein>
<dbReference type="InterPro" id="IPR009057">
    <property type="entry name" value="Homeodomain-like_sf"/>
</dbReference>
<dbReference type="Gene3D" id="1.10.357.10">
    <property type="entry name" value="Tetracycline Repressor, domain 2"/>
    <property type="match status" value="1"/>
</dbReference>
<dbReference type="AlphaFoldDB" id="A0A542YL72"/>
<dbReference type="PANTHER" id="PTHR30055">
    <property type="entry name" value="HTH-TYPE TRANSCRIPTIONAL REGULATOR RUTR"/>
    <property type="match status" value="1"/>
</dbReference>
<comment type="caution">
    <text evidence="4">The sequence shown here is derived from an EMBL/GenBank/DDBJ whole genome shotgun (WGS) entry which is preliminary data.</text>
</comment>
<evidence type="ECO:0000256" key="2">
    <source>
        <dbReference type="PROSITE-ProRule" id="PRU00335"/>
    </source>
</evidence>
<dbReference type="SUPFAM" id="SSF48498">
    <property type="entry name" value="Tetracyclin repressor-like, C-terminal domain"/>
    <property type="match status" value="1"/>
</dbReference>
<dbReference type="Pfam" id="PF00440">
    <property type="entry name" value="TetR_N"/>
    <property type="match status" value="1"/>
</dbReference>
<dbReference type="InterPro" id="IPR001647">
    <property type="entry name" value="HTH_TetR"/>
</dbReference>
<evidence type="ECO:0000259" key="3">
    <source>
        <dbReference type="PROSITE" id="PS50977"/>
    </source>
</evidence>
<evidence type="ECO:0000256" key="1">
    <source>
        <dbReference type="ARBA" id="ARBA00023125"/>
    </source>
</evidence>
<feature type="DNA-binding region" description="H-T-H motif" evidence="2">
    <location>
        <begin position="38"/>
        <end position="57"/>
    </location>
</feature>
<proteinExistence type="predicted"/>
<sequence length="209" mass="23378">MNEPATVRGPYRNGIERRAEIIAKASEVFGTYGYVAGSLRQIATEVGITPAAITRHFDSKEDLLAEVIRAWTTKSSQALGPSATGLTHFERLIKLMEFNHAHRGFLELFLTLSTEASNPDHPARRFITERYEQTLTNFMSNLGLAVRSGAAKAMTPSEIEAESREVIAMMDGLEIQWLLNPEVDLLGLFASYIRRTLERWRAPALRSTP</sequence>
<dbReference type="Proteomes" id="UP000317998">
    <property type="component" value="Unassembled WGS sequence"/>
</dbReference>
<dbReference type="PRINTS" id="PR00455">
    <property type="entry name" value="HTHTETR"/>
</dbReference>
<feature type="domain" description="HTH tetR-type" evidence="3">
    <location>
        <begin position="15"/>
        <end position="75"/>
    </location>
</feature>
<dbReference type="PROSITE" id="PS50977">
    <property type="entry name" value="HTH_TETR_2"/>
    <property type="match status" value="1"/>
</dbReference>
<dbReference type="PROSITE" id="PS01081">
    <property type="entry name" value="HTH_TETR_1"/>
    <property type="match status" value="1"/>
</dbReference>
<keyword evidence="1 2" id="KW-0238">DNA-binding</keyword>
<dbReference type="GO" id="GO:0000976">
    <property type="term" value="F:transcription cis-regulatory region binding"/>
    <property type="evidence" value="ECO:0007669"/>
    <property type="project" value="TreeGrafter"/>
</dbReference>
<organism evidence="4 5">
    <name type="scientific">Homoserinimonas aerilata</name>
    <dbReference type="NCBI Taxonomy" id="1162970"/>
    <lineage>
        <taxon>Bacteria</taxon>
        <taxon>Bacillati</taxon>
        <taxon>Actinomycetota</taxon>
        <taxon>Actinomycetes</taxon>
        <taxon>Micrococcales</taxon>
        <taxon>Microbacteriaceae</taxon>
        <taxon>Homoserinimonas</taxon>
    </lineage>
</organism>
<gene>
    <name evidence="4" type="ORF">FB562_1955</name>
</gene>
<evidence type="ECO:0000313" key="5">
    <source>
        <dbReference type="Proteomes" id="UP000317998"/>
    </source>
</evidence>
<dbReference type="EMBL" id="VFOM01000001">
    <property type="protein sequence ID" value="TQL48849.1"/>
    <property type="molecule type" value="Genomic_DNA"/>
</dbReference>
<reference evidence="4 5" key="1">
    <citation type="submission" date="2019-06" db="EMBL/GenBank/DDBJ databases">
        <title>Sequencing the genomes of 1000 actinobacteria strains.</title>
        <authorList>
            <person name="Klenk H.-P."/>
        </authorList>
    </citation>
    <scope>NUCLEOTIDE SEQUENCE [LARGE SCALE GENOMIC DNA]</scope>
    <source>
        <strain evidence="4 5">DSM 26477</strain>
    </source>
</reference>
<dbReference type="InterPro" id="IPR050109">
    <property type="entry name" value="HTH-type_TetR-like_transc_reg"/>
</dbReference>
<dbReference type="SUPFAM" id="SSF46689">
    <property type="entry name" value="Homeodomain-like"/>
    <property type="match status" value="1"/>
</dbReference>
<evidence type="ECO:0000313" key="4">
    <source>
        <dbReference type="EMBL" id="TQL48849.1"/>
    </source>
</evidence>
<accession>A0A542YL72</accession>
<dbReference type="InterPro" id="IPR023772">
    <property type="entry name" value="DNA-bd_HTH_TetR-type_CS"/>
</dbReference>
<dbReference type="InterPro" id="IPR036271">
    <property type="entry name" value="Tet_transcr_reg_TetR-rel_C_sf"/>
</dbReference>
<dbReference type="PANTHER" id="PTHR30055:SF146">
    <property type="entry name" value="HTH-TYPE TRANSCRIPTIONAL DUAL REGULATOR CECR"/>
    <property type="match status" value="1"/>
</dbReference>
<keyword evidence="5" id="KW-1185">Reference proteome</keyword>